<dbReference type="GO" id="GO:0005737">
    <property type="term" value="C:cytoplasm"/>
    <property type="evidence" value="ECO:0007669"/>
    <property type="project" value="TreeGrafter"/>
</dbReference>
<dbReference type="PANTHER" id="PTHR21022">
    <property type="entry name" value="PREPHENATE DEHYDRATASE P PROTEIN"/>
    <property type="match status" value="1"/>
</dbReference>
<dbReference type="PROSITE" id="PS51171">
    <property type="entry name" value="PREPHENATE_DEHYDR_3"/>
    <property type="match status" value="1"/>
</dbReference>
<dbReference type="Pfam" id="PF00800">
    <property type="entry name" value="PDT"/>
    <property type="match status" value="1"/>
</dbReference>
<organism evidence="8 9">
    <name type="scientific">Candidatus Marsarchaeota G1 archaeon OSP_D</name>
    <dbReference type="NCBI Taxonomy" id="1978155"/>
    <lineage>
        <taxon>Archaea</taxon>
        <taxon>Candidatus Marsarchaeota</taxon>
        <taxon>Candidatus Marsarchaeota group 1</taxon>
    </lineage>
</organism>
<feature type="domain" description="ACT" evidence="7">
    <location>
        <begin position="188"/>
        <end position="265"/>
    </location>
</feature>
<dbReference type="PROSITE" id="PS51671">
    <property type="entry name" value="ACT"/>
    <property type="match status" value="1"/>
</dbReference>
<evidence type="ECO:0000259" key="6">
    <source>
        <dbReference type="PROSITE" id="PS51171"/>
    </source>
</evidence>
<evidence type="ECO:0000256" key="3">
    <source>
        <dbReference type="ARBA" id="ARBA00023222"/>
    </source>
</evidence>
<keyword evidence="1" id="KW-0028">Amino-acid biosynthesis</keyword>
<dbReference type="EMBL" id="NEXC01000086">
    <property type="protein sequence ID" value="PSN82275.1"/>
    <property type="molecule type" value="Genomic_DNA"/>
</dbReference>
<dbReference type="GO" id="GO:0009094">
    <property type="term" value="P:L-phenylalanine biosynthetic process"/>
    <property type="evidence" value="ECO:0007669"/>
    <property type="project" value="UniProtKB-KW"/>
</dbReference>
<dbReference type="InterPro" id="IPR002912">
    <property type="entry name" value="ACT_dom"/>
</dbReference>
<feature type="domain" description="Prephenate dehydratase" evidence="6">
    <location>
        <begin position="6"/>
        <end position="178"/>
    </location>
</feature>
<dbReference type="Proteomes" id="UP000240880">
    <property type="component" value="Unassembled WGS sequence"/>
</dbReference>
<gene>
    <name evidence="8" type="ORF">B9Q01_08535</name>
</gene>
<evidence type="ECO:0000313" key="9">
    <source>
        <dbReference type="Proteomes" id="UP000240880"/>
    </source>
</evidence>
<reference evidence="8 9" key="1">
    <citation type="submission" date="2017-04" db="EMBL/GenBank/DDBJ databases">
        <title>Novel microbial lineages endemic to geothermal iron-oxide mats fill important gaps in the evolutionary history of Archaea.</title>
        <authorList>
            <person name="Jay Z.J."/>
            <person name="Beam J.P."/>
            <person name="Dlakic M."/>
            <person name="Rusch D.B."/>
            <person name="Kozubal M.A."/>
            <person name="Inskeep W.P."/>
        </authorList>
    </citation>
    <scope>NUCLEOTIDE SEQUENCE [LARGE SCALE GENOMIC DNA]</scope>
    <source>
        <strain evidence="8">OSP_D</strain>
    </source>
</reference>
<dbReference type="SUPFAM" id="SSF53850">
    <property type="entry name" value="Periplasmic binding protein-like II"/>
    <property type="match status" value="1"/>
</dbReference>
<keyword evidence="4" id="KW-0456">Lyase</keyword>
<dbReference type="SUPFAM" id="SSF55021">
    <property type="entry name" value="ACT-like"/>
    <property type="match status" value="1"/>
</dbReference>
<evidence type="ECO:0000256" key="1">
    <source>
        <dbReference type="ARBA" id="ARBA00022605"/>
    </source>
</evidence>
<dbReference type="InterPro" id="IPR045865">
    <property type="entry name" value="ACT-like_dom_sf"/>
</dbReference>
<dbReference type="PANTHER" id="PTHR21022:SF19">
    <property type="entry name" value="PREPHENATE DEHYDRATASE-RELATED"/>
    <property type="match status" value="1"/>
</dbReference>
<dbReference type="AlphaFoldDB" id="A0A2R6A7H3"/>
<dbReference type="CDD" id="cd13532">
    <property type="entry name" value="PBP2_PDT_like"/>
    <property type="match status" value="1"/>
</dbReference>
<keyword evidence="2" id="KW-0057">Aromatic amino acid biosynthesis</keyword>
<dbReference type="InterPro" id="IPR001086">
    <property type="entry name" value="Preph_deHydtase"/>
</dbReference>
<dbReference type="Gene3D" id="3.30.70.260">
    <property type="match status" value="1"/>
</dbReference>
<dbReference type="Gene3D" id="3.40.190.10">
    <property type="entry name" value="Periplasmic binding protein-like II"/>
    <property type="match status" value="2"/>
</dbReference>
<evidence type="ECO:0000256" key="5">
    <source>
        <dbReference type="ARBA" id="ARBA00029440"/>
    </source>
</evidence>
<sequence>MGSALRVHVLGPSWSFSHEAALKLFEKAEISLNRTISEVFRSVASDEQSVGVVPIENSLQGPVNETVDGLAEYEQIFVKEEGVMKVNLVLAKNPKSEKLTHIASNPYALSQASSFIAKNKFEVISVPSTSQAAEVAARESEVGAICSELAARHYGLEIVARHVEDRESYTRFFVLAHSDSPIGAKKSTLIMNLEHKPGALFRALEAFAKNDVNLLMIYSRPLRSSRWEYYFYLDFEGSRIEHKVNKALEELTRVTQRVLVKGSYSSKNINELFKT</sequence>
<proteinExistence type="predicted"/>
<dbReference type="GO" id="GO:0004664">
    <property type="term" value="F:prephenate dehydratase activity"/>
    <property type="evidence" value="ECO:0007669"/>
    <property type="project" value="InterPro"/>
</dbReference>
<comment type="caution">
    <text evidence="8">The sequence shown here is derived from an EMBL/GenBank/DDBJ whole genome shotgun (WGS) entry which is preliminary data.</text>
</comment>
<evidence type="ECO:0000256" key="4">
    <source>
        <dbReference type="ARBA" id="ARBA00023239"/>
    </source>
</evidence>
<evidence type="ECO:0000256" key="2">
    <source>
        <dbReference type="ARBA" id="ARBA00023141"/>
    </source>
</evidence>
<dbReference type="CDD" id="cd04905">
    <property type="entry name" value="ACT_CM-PDT"/>
    <property type="match status" value="1"/>
</dbReference>
<evidence type="ECO:0008006" key="10">
    <source>
        <dbReference type="Google" id="ProtNLM"/>
    </source>
</evidence>
<evidence type="ECO:0000259" key="7">
    <source>
        <dbReference type="PROSITE" id="PS51671"/>
    </source>
</evidence>
<dbReference type="Pfam" id="PF01842">
    <property type="entry name" value="ACT"/>
    <property type="match status" value="1"/>
</dbReference>
<keyword evidence="3" id="KW-0584">Phenylalanine biosynthesis</keyword>
<name>A0A2R6A7H3_9ARCH</name>
<evidence type="ECO:0000313" key="8">
    <source>
        <dbReference type="EMBL" id="PSN82275.1"/>
    </source>
</evidence>
<accession>A0A2R6A7H3</accession>
<protein>
    <recommendedName>
        <fullName evidence="10">Prephenate dehydratase</fullName>
    </recommendedName>
</protein>
<comment type="pathway">
    <text evidence="5">Amino-acid biosynthesis.</text>
</comment>